<evidence type="ECO:0008006" key="3">
    <source>
        <dbReference type="Google" id="ProtNLM"/>
    </source>
</evidence>
<protein>
    <recommendedName>
        <fullName evidence="3">IS1 family transposase</fullName>
    </recommendedName>
</protein>
<dbReference type="OrthoDB" id="887027at2"/>
<dbReference type="AlphaFoldDB" id="A0A2Z3GQA6"/>
<dbReference type="EMBL" id="CP029145">
    <property type="protein sequence ID" value="AWM34292.1"/>
    <property type="molecule type" value="Genomic_DNA"/>
</dbReference>
<keyword evidence="2" id="KW-1185">Reference proteome</keyword>
<proteinExistence type="predicted"/>
<organism evidence="1 2">
    <name type="scientific">Hymenobacter nivis</name>
    <dbReference type="NCBI Taxonomy" id="1850093"/>
    <lineage>
        <taxon>Bacteria</taxon>
        <taxon>Pseudomonadati</taxon>
        <taxon>Bacteroidota</taxon>
        <taxon>Cytophagia</taxon>
        <taxon>Cytophagales</taxon>
        <taxon>Hymenobacteraceae</taxon>
        <taxon>Hymenobacter</taxon>
    </lineage>
</organism>
<dbReference type="KEGG" id="hnv:DDQ68_16770"/>
<name>A0A2Z3GQA6_9BACT</name>
<dbReference type="Proteomes" id="UP000245999">
    <property type="component" value="Chromosome"/>
</dbReference>
<evidence type="ECO:0000313" key="2">
    <source>
        <dbReference type="Proteomes" id="UP000245999"/>
    </source>
</evidence>
<evidence type="ECO:0000313" key="1">
    <source>
        <dbReference type="EMBL" id="AWM34292.1"/>
    </source>
</evidence>
<reference evidence="2" key="1">
    <citation type="submission" date="2018-04" db="EMBL/GenBank/DDBJ databases">
        <title>Complete genome of Antarctic heterotrophic bacterium Hymenobacter nivis.</title>
        <authorList>
            <person name="Terashima M."/>
        </authorList>
    </citation>
    <scope>NUCLEOTIDE SEQUENCE [LARGE SCALE GENOMIC DNA]</scope>
    <source>
        <strain evidence="2">NBRC 111535</strain>
    </source>
</reference>
<accession>A0A2Z3GQA6</accession>
<sequence>MLPAHAHLPSAKGSGRTSTVEALNWSLRHRCGVLVRKSCSFSKSLTLHHARIKICIDNHNKQITTV</sequence>
<gene>
    <name evidence="1" type="ORF">DDQ68_16770</name>
</gene>